<dbReference type="SMART" id="SM00367">
    <property type="entry name" value="LRR_CC"/>
    <property type="match status" value="4"/>
</dbReference>
<dbReference type="Gene3D" id="3.80.10.10">
    <property type="entry name" value="Ribonuclease Inhibitor"/>
    <property type="match status" value="1"/>
</dbReference>
<protein>
    <submittedName>
        <fullName evidence="1">Uncharacterized protein</fullName>
    </submittedName>
</protein>
<reference evidence="1 2" key="1">
    <citation type="submission" date="2024-01" db="EMBL/GenBank/DDBJ databases">
        <title>The genomes of 5 underutilized Papilionoideae crops provide insights into root nodulation and disease resistance.</title>
        <authorList>
            <person name="Yuan L."/>
        </authorList>
    </citation>
    <scope>NUCLEOTIDE SEQUENCE [LARGE SCALE GENOMIC DNA]</scope>
    <source>
        <strain evidence="1">LY-2023</strain>
        <tissue evidence="1">Leaf</tissue>
    </source>
</reference>
<dbReference type="PANTHER" id="PTHR38926">
    <property type="entry name" value="F-BOX DOMAIN CONTAINING PROTEIN, EXPRESSED"/>
    <property type="match status" value="1"/>
</dbReference>
<proteinExistence type="predicted"/>
<dbReference type="InterPro" id="IPR032675">
    <property type="entry name" value="LRR_dom_sf"/>
</dbReference>
<name>A0AAN9K2N2_CLITE</name>
<comment type="caution">
    <text evidence="1">The sequence shown here is derived from an EMBL/GenBank/DDBJ whole genome shotgun (WGS) entry which is preliminary data.</text>
</comment>
<gene>
    <name evidence="1" type="ORF">RJT34_05156</name>
</gene>
<dbReference type="PANTHER" id="PTHR38926:SF2">
    <property type="entry name" value="F-BOX_LRR-REPEAT PROTEIN 21-RELATED"/>
    <property type="match status" value="1"/>
</dbReference>
<accession>A0AAN9K2N2</accession>
<sequence>MDVKEENNTTGPNWVELPIEITAKILNKLEFIDVLMGARLVCSFIIQLCRLGIPRCSKVTDEGLSGVVSRLSFLEELDLSFCSLSNVSLEAIGLSCSFLKVLKFNKTMCNEHNGDEEAFAIAKTLPNLCRLELLGIRLTNDGLVAILDGCSQLEYLDLRGCRNLDLHASLWNRCVEQIKYIKRRIDLLGFMGYLFGVLELPENLVTSFDPWRRDPDRRHEISVLNHLDLDDHFPQLNL</sequence>
<dbReference type="Proteomes" id="UP001359559">
    <property type="component" value="Unassembled WGS sequence"/>
</dbReference>
<dbReference type="EMBL" id="JAYKXN010000002">
    <property type="protein sequence ID" value="KAK7308861.1"/>
    <property type="molecule type" value="Genomic_DNA"/>
</dbReference>
<keyword evidence="2" id="KW-1185">Reference proteome</keyword>
<dbReference type="InterPro" id="IPR006553">
    <property type="entry name" value="Leu-rich_rpt_Cys-con_subtyp"/>
</dbReference>
<evidence type="ECO:0000313" key="1">
    <source>
        <dbReference type="EMBL" id="KAK7308861.1"/>
    </source>
</evidence>
<evidence type="ECO:0000313" key="2">
    <source>
        <dbReference type="Proteomes" id="UP001359559"/>
    </source>
</evidence>
<dbReference type="AlphaFoldDB" id="A0AAN9K2N2"/>
<dbReference type="SUPFAM" id="SSF52047">
    <property type="entry name" value="RNI-like"/>
    <property type="match status" value="1"/>
</dbReference>
<organism evidence="1 2">
    <name type="scientific">Clitoria ternatea</name>
    <name type="common">Butterfly pea</name>
    <dbReference type="NCBI Taxonomy" id="43366"/>
    <lineage>
        <taxon>Eukaryota</taxon>
        <taxon>Viridiplantae</taxon>
        <taxon>Streptophyta</taxon>
        <taxon>Embryophyta</taxon>
        <taxon>Tracheophyta</taxon>
        <taxon>Spermatophyta</taxon>
        <taxon>Magnoliopsida</taxon>
        <taxon>eudicotyledons</taxon>
        <taxon>Gunneridae</taxon>
        <taxon>Pentapetalae</taxon>
        <taxon>rosids</taxon>
        <taxon>fabids</taxon>
        <taxon>Fabales</taxon>
        <taxon>Fabaceae</taxon>
        <taxon>Papilionoideae</taxon>
        <taxon>50 kb inversion clade</taxon>
        <taxon>NPAAA clade</taxon>
        <taxon>indigoferoid/millettioid clade</taxon>
        <taxon>Phaseoleae</taxon>
        <taxon>Clitoria</taxon>
    </lineage>
</organism>